<dbReference type="PROSITE" id="PS01360">
    <property type="entry name" value="ZF_MYND_1"/>
    <property type="match status" value="1"/>
</dbReference>
<evidence type="ECO:0000313" key="9">
    <source>
        <dbReference type="Proteomes" id="UP000186817"/>
    </source>
</evidence>
<feature type="region of interest" description="Disordered" evidence="5">
    <location>
        <begin position="394"/>
        <end position="427"/>
    </location>
</feature>
<dbReference type="SUPFAM" id="SSF144232">
    <property type="entry name" value="HIT/MYND zinc finger-like"/>
    <property type="match status" value="1"/>
</dbReference>
<dbReference type="OrthoDB" id="684045at2759"/>
<dbReference type="AlphaFoldDB" id="A0A1Q9DAI8"/>
<reference evidence="8 9" key="1">
    <citation type="submission" date="2016-02" db="EMBL/GenBank/DDBJ databases">
        <title>Genome analysis of coral dinoflagellate symbionts highlights evolutionary adaptations to a symbiotic lifestyle.</title>
        <authorList>
            <person name="Aranda M."/>
            <person name="Li Y."/>
            <person name="Liew Y.J."/>
            <person name="Baumgarten S."/>
            <person name="Simakov O."/>
            <person name="Wilson M."/>
            <person name="Piel J."/>
            <person name="Ashoor H."/>
            <person name="Bougouffa S."/>
            <person name="Bajic V.B."/>
            <person name="Ryu T."/>
            <person name="Ravasi T."/>
            <person name="Bayer T."/>
            <person name="Micklem G."/>
            <person name="Kim H."/>
            <person name="Bhak J."/>
            <person name="Lajeunesse T.C."/>
            <person name="Voolstra C.R."/>
        </authorList>
    </citation>
    <scope>NUCLEOTIDE SEQUENCE [LARGE SCALE GENOMIC DNA]</scope>
    <source>
        <strain evidence="8 9">CCMP2467</strain>
    </source>
</reference>
<dbReference type="EMBL" id="LSRX01000630">
    <property type="protein sequence ID" value="OLP92214.1"/>
    <property type="molecule type" value="Genomic_DNA"/>
</dbReference>
<evidence type="ECO:0000256" key="2">
    <source>
        <dbReference type="ARBA" id="ARBA00022771"/>
    </source>
</evidence>
<name>A0A1Q9DAI8_SYMMI</name>
<feature type="compositionally biased region" description="Basic and acidic residues" evidence="5">
    <location>
        <begin position="395"/>
        <end position="404"/>
    </location>
</feature>
<feature type="domain" description="MYND-type" evidence="7">
    <location>
        <begin position="22"/>
        <end position="59"/>
    </location>
</feature>
<dbReference type="InterPro" id="IPR036770">
    <property type="entry name" value="Ankyrin_rpt-contain_sf"/>
</dbReference>
<dbReference type="PROSITE" id="PS50865">
    <property type="entry name" value="ZF_MYND_2"/>
    <property type="match status" value="1"/>
</dbReference>
<dbReference type="Gene3D" id="1.25.40.20">
    <property type="entry name" value="Ankyrin repeat-containing domain"/>
    <property type="match status" value="1"/>
</dbReference>
<feature type="domain" description="UVR" evidence="6">
    <location>
        <begin position="583"/>
        <end position="618"/>
    </location>
</feature>
<dbReference type="Gene3D" id="3.90.470.20">
    <property type="entry name" value="4'-phosphopantetheinyl transferase domain"/>
    <property type="match status" value="1"/>
</dbReference>
<comment type="caution">
    <text evidence="8">The sequence shown here is derived from an EMBL/GenBank/DDBJ whole genome shotgun (WGS) entry which is preliminary data.</text>
</comment>
<accession>A0A1Q9DAI8</accession>
<feature type="compositionally biased region" description="Acidic residues" evidence="5">
    <location>
        <begin position="733"/>
        <end position="742"/>
    </location>
</feature>
<dbReference type="GO" id="GO:0000287">
    <property type="term" value="F:magnesium ion binding"/>
    <property type="evidence" value="ECO:0007669"/>
    <property type="project" value="InterPro"/>
</dbReference>
<dbReference type="GO" id="GO:0008270">
    <property type="term" value="F:zinc ion binding"/>
    <property type="evidence" value="ECO:0007669"/>
    <property type="project" value="UniProtKB-KW"/>
</dbReference>
<dbReference type="Gene3D" id="6.10.140.2220">
    <property type="match status" value="1"/>
</dbReference>
<dbReference type="GO" id="GO:0008897">
    <property type="term" value="F:holo-[acyl-carrier-protein] synthase activity"/>
    <property type="evidence" value="ECO:0007669"/>
    <property type="project" value="InterPro"/>
</dbReference>
<dbReference type="PROSITE" id="PS50151">
    <property type="entry name" value="UVR"/>
    <property type="match status" value="1"/>
</dbReference>
<dbReference type="InterPro" id="IPR002893">
    <property type="entry name" value="Znf_MYND"/>
</dbReference>
<evidence type="ECO:0000256" key="1">
    <source>
        <dbReference type="ARBA" id="ARBA00022723"/>
    </source>
</evidence>
<dbReference type="InterPro" id="IPR001943">
    <property type="entry name" value="UVR_dom"/>
</dbReference>
<feature type="compositionally biased region" description="Basic and acidic residues" evidence="5">
    <location>
        <begin position="683"/>
        <end position="700"/>
    </location>
</feature>
<evidence type="ECO:0000256" key="3">
    <source>
        <dbReference type="ARBA" id="ARBA00022833"/>
    </source>
</evidence>
<keyword evidence="1" id="KW-0479">Metal-binding</keyword>
<keyword evidence="2 4" id="KW-0863">Zinc-finger</keyword>
<evidence type="ECO:0000259" key="7">
    <source>
        <dbReference type="PROSITE" id="PS50865"/>
    </source>
</evidence>
<dbReference type="Proteomes" id="UP000186817">
    <property type="component" value="Unassembled WGS sequence"/>
</dbReference>
<feature type="region of interest" description="Disordered" evidence="5">
    <location>
        <begin position="683"/>
        <end position="703"/>
    </location>
</feature>
<protein>
    <submittedName>
        <fullName evidence="8">Uncharacterized protein</fullName>
    </submittedName>
</protein>
<keyword evidence="9" id="KW-1185">Reference proteome</keyword>
<evidence type="ECO:0000259" key="6">
    <source>
        <dbReference type="PROSITE" id="PS50151"/>
    </source>
</evidence>
<sequence>MGRVELPLLGDGVSAEEELPRCSWCGSVSRSVCGYCKVRPYCSLECQQNDWKSGHQTACVRAAPPALPAEDKDFQLYEVPYVVRWAINLEQWRMAADSKEYAFLLSRIPDNDARKRIASSKSWSAAKLSLAKELAVRRMAEVLTQAIWMKVQWRHDSTADRDFLLQKEEYVWTGQKYQNSNRRFPNFNFSMIETDSYLFLVSHPLAITGIYASGPLTAAMPDPREAFAEELATATHAGQGKAASPRQVQSQTAAVAAEQEEDSRMLGDAELIEVCEPASDQQRRERLRHDGYTKRVTPAPHEAEAFWVDNSELQSGTRGIAYRRSMNLSDKEPKKIAEFNTVVRGIPHESWLQVDDFFLPMKVGGKEVLRKVWWSRTNIEDNLAIGPSADAAAEEVQKLRKVGETEPPEVPEARNTPESPPTASRPLVAGTGSWYEVVCERLIIRTAPDLEAPMQGTRRRGQKLEVFDWDPTRKWRRISTSLGPAWVLLDAETGPVLRPKDVPFSQQPLHPLCQAAREGCLPDIQRFLSEGLEVNTRDVDGQTPLMLAAQSFGWEGFVACVLLLEANADPSLTLNRADEMLLREKIVRLEREKRAAAEHEDFVKAASIKNELDALKRNLDEPGSTALTLAGETAAAELLKMVSTGSLFCDMQKLHTIYDEIRSVPGPECRGIPGRVEALARAAERKDAQEQQAAGEREPAGGEGLVASLEATYEVIQETKEDASGASPVRAETEEDASDSDDLPLLDTEVAEESRAVVYRVVHDKAWVYEEPSLSADLLGQLRKNQLVEVFDYDRSRSFGRVEVCHRSTRFREKGWVLFQDESLGDLLKALVGKFAYFRTVGKTTGRQWSQIVLGQEEVSDAVAGGAEPDDRPSRPRRHPLRLGCRPLPRWRCDVHCWRDNYIVVCRGPPDETVDPEGDFQRTQAARFLEIDSYDKALDHTEPQFIEVPIVELLPEKWHSDYVRACGGGERGDQTRINDLGPYRPHIPKV</sequence>
<keyword evidence="3" id="KW-0862">Zinc</keyword>
<dbReference type="SUPFAM" id="SSF48403">
    <property type="entry name" value="Ankyrin repeat"/>
    <property type="match status" value="1"/>
</dbReference>
<feature type="region of interest" description="Disordered" evidence="5">
    <location>
        <begin position="718"/>
        <end position="742"/>
    </location>
</feature>
<dbReference type="InterPro" id="IPR037143">
    <property type="entry name" value="4-PPantetheinyl_Trfase_dom_sf"/>
</dbReference>
<dbReference type="Pfam" id="PF02151">
    <property type="entry name" value="UVR"/>
    <property type="match status" value="1"/>
</dbReference>
<organism evidence="8 9">
    <name type="scientific">Symbiodinium microadriaticum</name>
    <name type="common">Dinoflagellate</name>
    <name type="synonym">Zooxanthella microadriatica</name>
    <dbReference type="NCBI Taxonomy" id="2951"/>
    <lineage>
        <taxon>Eukaryota</taxon>
        <taxon>Sar</taxon>
        <taxon>Alveolata</taxon>
        <taxon>Dinophyceae</taxon>
        <taxon>Suessiales</taxon>
        <taxon>Symbiodiniaceae</taxon>
        <taxon>Symbiodinium</taxon>
    </lineage>
</organism>
<proteinExistence type="predicted"/>
<evidence type="ECO:0000256" key="4">
    <source>
        <dbReference type="PROSITE-ProRule" id="PRU00134"/>
    </source>
</evidence>
<gene>
    <name evidence="8" type="ORF">AK812_SmicGene25990</name>
</gene>
<dbReference type="Pfam" id="PF01753">
    <property type="entry name" value="zf-MYND"/>
    <property type="match status" value="1"/>
</dbReference>
<evidence type="ECO:0000256" key="5">
    <source>
        <dbReference type="SAM" id="MobiDB-lite"/>
    </source>
</evidence>
<feature type="region of interest" description="Disordered" evidence="5">
    <location>
        <begin position="970"/>
        <end position="990"/>
    </location>
</feature>
<evidence type="ECO:0000313" key="8">
    <source>
        <dbReference type="EMBL" id="OLP92214.1"/>
    </source>
</evidence>